<feature type="domain" description="BHLH" evidence="6">
    <location>
        <begin position="64"/>
        <end position="98"/>
    </location>
</feature>
<evidence type="ECO:0000256" key="5">
    <source>
        <dbReference type="ARBA" id="ARBA00023242"/>
    </source>
</evidence>
<dbReference type="PANTHER" id="PTHR16223:SF268">
    <property type="entry name" value="SPERMATOGENESIS- AND OOGENESIS-SPECIFIC BASIC HELIX-LOOP-HELIX-CONTAINING PROTEIN 2"/>
    <property type="match status" value="1"/>
</dbReference>
<sequence>MATNLPEGYTRDFLEQILAILSYPRHDLNILVMGSTMALQLSLGDGSIHFVEGGFQGMRAWRGQVTDPHSVVERLRRERIAGRVKALQELVPASTRSA</sequence>
<accession>A0A438I1X7</accession>
<evidence type="ECO:0000256" key="4">
    <source>
        <dbReference type="ARBA" id="ARBA00023163"/>
    </source>
</evidence>
<proteinExistence type="predicted"/>
<dbReference type="GO" id="GO:0005634">
    <property type="term" value="C:nucleus"/>
    <property type="evidence" value="ECO:0007669"/>
    <property type="project" value="UniProtKB-SubCell"/>
</dbReference>
<keyword evidence="2" id="KW-0805">Transcription regulation</keyword>
<dbReference type="InterPro" id="IPR045843">
    <property type="entry name" value="IND-like"/>
</dbReference>
<evidence type="ECO:0000256" key="3">
    <source>
        <dbReference type="ARBA" id="ARBA00023125"/>
    </source>
</evidence>
<dbReference type="InterPro" id="IPR036638">
    <property type="entry name" value="HLH_DNA-bd_sf"/>
</dbReference>
<reference evidence="7 8" key="1">
    <citation type="journal article" date="2018" name="PLoS Genet.">
        <title>Population sequencing reveals clonal diversity and ancestral inbreeding in the grapevine cultivar Chardonnay.</title>
        <authorList>
            <person name="Roach M.J."/>
            <person name="Johnson D.L."/>
            <person name="Bohlmann J."/>
            <person name="van Vuuren H.J."/>
            <person name="Jones S.J."/>
            <person name="Pretorius I.S."/>
            <person name="Schmidt S.A."/>
            <person name="Borneman A.R."/>
        </authorList>
    </citation>
    <scope>NUCLEOTIDE SEQUENCE [LARGE SCALE GENOMIC DNA]</scope>
    <source>
        <strain evidence="8">cv. Chardonnay</strain>
        <tissue evidence="7">Leaf</tissue>
    </source>
</reference>
<keyword evidence="4" id="KW-0804">Transcription</keyword>
<dbReference type="AlphaFoldDB" id="A0A438I1X7"/>
<dbReference type="SUPFAM" id="SSF47459">
    <property type="entry name" value="HLH, helix-loop-helix DNA-binding domain"/>
    <property type="match status" value="1"/>
</dbReference>
<dbReference type="GO" id="GO:0046983">
    <property type="term" value="F:protein dimerization activity"/>
    <property type="evidence" value="ECO:0007669"/>
    <property type="project" value="InterPro"/>
</dbReference>
<dbReference type="GO" id="GO:0003700">
    <property type="term" value="F:DNA-binding transcription factor activity"/>
    <property type="evidence" value="ECO:0007669"/>
    <property type="project" value="InterPro"/>
</dbReference>
<protein>
    <submittedName>
        <fullName evidence="7">Transcription factor bHLH66</fullName>
    </submittedName>
</protein>
<dbReference type="GO" id="GO:0003677">
    <property type="term" value="F:DNA binding"/>
    <property type="evidence" value="ECO:0007669"/>
    <property type="project" value="UniProtKB-KW"/>
</dbReference>
<name>A0A438I1X7_VITVI</name>
<evidence type="ECO:0000313" key="7">
    <source>
        <dbReference type="EMBL" id="RVW90714.1"/>
    </source>
</evidence>
<evidence type="ECO:0000313" key="8">
    <source>
        <dbReference type="Proteomes" id="UP000288805"/>
    </source>
</evidence>
<dbReference type="PROSITE" id="PS50888">
    <property type="entry name" value="BHLH"/>
    <property type="match status" value="1"/>
</dbReference>
<dbReference type="PANTHER" id="PTHR16223">
    <property type="entry name" value="TRANSCRIPTION FACTOR BHLH83-RELATED"/>
    <property type="match status" value="1"/>
</dbReference>
<comment type="caution">
    <text evidence="7">The sequence shown here is derived from an EMBL/GenBank/DDBJ whole genome shotgun (WGS) entry which is preliminary data.</text>
</comment>
<dbReference type="Proteomes" id="UP000288805">
    <property type="component" value="Unassembled WGS sequence"/>
</dbReference>
<evidence type="ECO:0000256" key="1">
    <source>
        <dbReference type="ARBA" id="ARBA00004123"/>
    </source>
</evidence>
<keyword evidence="3" id="KW-0238">DNA-binding</keyword>
<dbReference type="Gene3D" id="4.10.280.10">
    <property type="entry name" value="Helix-loop-helix DNA-binding domain"/>
    <property type="match status" value="1"/>
</dbReference>
<evidence type="ECO:0000259" key="6">
    <source>
        <dbReference type="PROSITE" id="PS50888"/>
    </source>
</evidence>
<comment type="subcellular location">
    <subcellularLocation>
        <location evidence="1">Nucleus</location>
    </subcellularLocation>
</comment>
<dbReference type="InterPro" id="IPR011598">
    <property type="entry name" value="bHLH_dom"/>
</dbReference>
<evidence type="ECO:0000256" key="2">
    <source>
        <dbReference type="ARBA" id="ARBA00023015"/>
    </source>
</evidence>
<organism evidence="7 8">
    <name type="scientific">Vitis vinifera</name>
    <name type="common">Grape</name>
    <dbReference type="NCBI Taxonomy" id="29760"/>
    <lineage>
        <taxon>Eukaryota</taxon>
        <taxon>Viridiplantae</taxon>
        <taxon>Streptophyta</taxon>
        <taxon>Embryophyta</taxon>
        <taxon>Tracheophyta</taxon>
        <taxon>Spermatophyta</taxon>
        <taxon>Magnoliopsida</taxon>
        <taxon>eudicotyledons</taxon>
        <taxon>Gunneridae</taxon>
        <taxon>Pentapetalae</taxon>
        <taxon>rosids</taxon>
        <taxon>Vitales</taxon>
        <taxon>Vitaceae</taxon>
        <taxon>Viteae</taxon>
        <taxon>Vitis</taxon>
    </lineage>
</organism>
<gene>
    <name evidence="7" type="primary">BHLH66_1</name>
    <name evidence="7" type="ORF">CK203_046459</name>
</gene>
<keyword evidence="5" id="KW-0539">Nucleus</keyword>
<dbReference type="EMBL" id="QGNW01000152">
    <property type="protein sequence ID" value="RVW90714.1"/>
    <property type="molecule type" value="Genomic_DNA"/>
</dbReference>